<gene>
    <name evidence="12" type="primary">LOC112054390</name>
</gene>
<keyword evidence="11" id="KW-1185">Reference proteome</keyword>
<dbReference type="AlphaFoldDB" id="A0A6J1NT60"/>
<dbReference type="OrthoDB" id="6910977at2759"/>
<evidence type="ECO:0000313" key="11">
    <source>
        <dbReference type="Proteomes" id="UP001652582"/>
    </source>
</evidence>
<dbReference type="RefSeq" id="XP_023949929.2">
    <property type="nucleotide sequence ID" value="XM_024094161.2"/>
</dbReference>
<evidence type="ECO:0000256" key="1">
    <source>
        <dbReference type="ARBA" id="ARBA00004123"/>
    </source>
</evidence>
<evidence type="ECO:0000313" key="12">
    <source>
        <dbReference type="RefSeq" id="XP_023949929.2"/>
    </source>
</evidence>
<dbReference type="Proteomes" id="UP001652582">
    <property type="component" value="Chromosome 27"/>
</dbReference>
<organism evidence="11 12">
    <name type="scientific">Bicyclus anynana</name>
    <name type="common">Squinting bush brown butterfly</name>
    <dbReference type="NCBI Taxonomy" id="110368"/>
    <lineage>
        <taxon>Eukaryota</taxon>
        <taxon>Metazoa</taxon>
        <taxon>Ecdysozoa</taxon>
        <taxon>Arthropoda</taxon>
        <taxon>Hexapoda</taxon>
        <taxon>Insecta</taxon>
        <taxon>Pterygota</taxon>
        <taxon>Neoptera</taxon>
        <taxon>Endopterygota</taxon>
        <taxon>Lepidoptera</taxon>
        <taxon>Glossata</taxon>
        <taxon>Ditrysia</taxon>
        <taxon>Papilionoidea</taxon>
        <taxon>Nymphalidae</taxon>
        <taxon>Satyrinae</taxon>
        <taxon>Satyrini</taxon>
        <taxon>Mycalesina</taxon>
        <taxon>Bicyclus</taxon>
    </lineage>
</organism>
<name>A0A6J1NT60_BICAN</name>
<dbReference type="KEGG" id="bany:112054390"/>
<dbReference type="Pfam" id="PF00096">
    <property type="entry name" value="zf-C2H2"/>
    <property type="match status" value="2"/>
</dbReference>
<reference evidence="12" key="1">
    <citation type="submission" date="2025-08" db="UniProtKB">
        <authorList>
            <consortium name="RefSeq"/>
        </authorList>
    </citation>
    <scope>IDENTIFICATION</scope>
</reference>
<evidence type="ECO:0000256" key="9">
    <source>
        <dbReference type="SAM" id="MobiDB-lite"/>
    </source>
</evidence>
<dbReference type="PROSITE" id="PS00028">
    <property type="entry name" value="ZINC_FINGER_C2H2_1"/>
    <property type="match status" value="7"/>
</dbReference>
<dbReference type="GO" id="GO:0003677">
    <property type="term" value="F:DNA binding"/>
    <property type="evidence" value="ECO:0007669"/>
    <property type="project" value="UniProtKB-UniRule"/>
</dbReference>
<feature type="domain" description="C2H2-type" evidence="10">
    <location>
        <begin position="45"/>
        <end position="72"/>
    </location>
</feature>
<dbReference type="GeneID" id="112054390"/>
<feature type="domain" description="C2H2-type" evidence="10">
    <location>
        <begin position="286"/>
        <end position="313"/>
    </location>
</feature>
<dbReference type="InterPro" id="IPR036236">
    <property type="entry name" value="Znf_C2H2_sf"/>
</dbReference>
<sequence>MMNYGKTYFYDDLNDVIFTIQELSHEEQLIEIRNRRHGRFKDAQYTCDLCYRGFMHKYAFDRHIAAHANNVGSHECGVCRFRFGSAKQLEVHTAARHANKFSCNLCDFTTTSSEPARQHGMKHRGIKYQCPHCSEEAIRYTVLMDHIAIKHTPESLCTVCGLKLLNDEELERHKQVRHSGAVDWENATKCTKCDLVFSCVDAYRLHLGVSIKHDSEFISEHLKARKNQEADFERTASQYKKSEFVGPLTCEQCGESQPTLRKYHAHFRREHPDKTRTFYPTMKKKIMCETCGRFFKAQWQYLEHLRLHTNERPYACDICGKTFITNRLLGAHRYVHGLGRTRPDIRCTLCGKSFANRGNLHRHMGVHSDEKRFKCEICNTAYRQKAEMKSHYDHVHLRKPWPKRHRPKRDERRGRRRSVETSEDDNSQTVIEEVVEEMEIEY</sequence>
<keyword evidence="2" id="KW-0479">Metal-binding</keyword>
<dbReference type="GO" id="GO:0008270">
    <property type="term" value="F:zinc ion binding"/>
    <property type="evidence" value="ECO:0007669"/>
    <property type="project" value="UniProtKB-UniRule"/>
</dbReference>
<feature type="domain" description="C2H2-type" evidence="10">
    <location>
        <begin position="373"/>
        <end position="396"/>
    </location>
</feature>
<dbReference type="SUPFAM" id="SSF57667">
    <property type="entry name" value="beta-beta-alpha zinc fingers"/>
    <property type="match status" value="3"/>
</dbReference>
<evidence type="ECO:0000256" key="2">
    <source>
        <dbReference type="ARBA" id="ARBA00022723"/>
    </source>
</evidence>
<feature type="compositionally biased region" description="Basic and acidic residues" evidence="9">
    <location>
        <begin position="408"/>
        <end position="420"/>
    </location>
</feature>
<evidence type="ECO:0000256" key="3">
    <source>
        <dbReference type="ARBA" id="ARBA00022737"/>
    </source>
</evidence>
<feature type="region of interest" description="Disordered" evidence="9">
    <location>
        <begin position="400"/>
        <end position="432"/>
    </location>
</feature>
<dbReference type="GO" id="GO:0030674">
    <property type="term" value="F:protein-macromolecule adaptor activity"/>
    <property type="evidence" value="ECO:0007669"/>
    <property type="project" value="UniProtKB-ARBA"/>
</dbReference>
<evidence type="ECO:0000259" key="10">
    <source>
        <dbReference type="PROSITE" id="PS50157"/>
    </source>
</evidence>
<proteinExistence type="predicted"/>
<dbReference type="GO" id="GO:0010468">
    <property type="term" value="P:regulation of gene expression"/>
    <property type="evidence" value="ECO:0007669"/>
    <property type="project" value="TreeGrafter"/>
</dbReference>
<evidence type="ECO:0000256" key="7">
    <source>
        <dbReference type="ARBA" id="ARBA00023242"/>
    </source>
</evidence>
<keyword evidence="5" id="KW-0862">Zinc</keyword>
<dbReference type="PROSITE" id="PS50157">
    <property type="entry name" value="ZINC_FINGER_C2H2_2"/>
    <property type="match status" value="5"/>
</dbReference>
<evidence type="ECO:0000256" key="5">
    <source>
        <dbReference type="ARBA" id="ARBA00022833"/>
    </source>
</evidence>
<dbReference type="InterPro" id="IPR013087">
    <property type="entry name" value="Znf_C2H2_type"/>
</dbReference>
<feature type="domain" description="C2H2-type" evidence="10">
    <location>
        <begin position="345"/>
        <end position="372"/>
    </location>
</feature>
<keyword evidence="3" id="KW-0677">Repeat</keyword>
<keyword evidence="7" id="KW-0539">Nucleus</keyword>
<evidence type="ECO:0000256" key="8">
    <source>
        <dbReference type="PROSITE-ProRule" id="PRU00042"/>
    </source>
</evidence>
<dbReference type="PANTHER" id="PTHR24404:SF114">
    <property type="entry name" value="KLUMPFUSS, ISOFORM B-RELATED"/>
    <property type="match status" value="1"/>
</dbReference>
<protein>
    <submittedName>
        <fullName evidence="12">Zinc finger protein 90 homolog</fullName>
    </submittedName>
</protein>
<evidence type="ECO:0000256" key="6">
    <source>
        <dbReference type="ARBA" id="ARBA00023125"/>
    </source>
</evidence>
<dbReference type="GO" id="GO:0005634">
    <property type="term" value="C:nucleus"/>
    <property type="evidence" value="ECO:0007669"/>
    <property type="project" value="UniProtKB-SubCell"/>
</dbReference>
<accession>A0A6J1NT60</accession>
<evidence type="ECO:0000256" key="4">
    <source>
        <dbReference type="ARBA" id="ARBA00022771"/>
    </source>
</evidence>
<keyword evidence="4 8" id="KW-0863">Zinc-finger</keyword>
<keyword evidence="6" id="KW-0238">DNA-binding</keyword>
<dbReference type="SMART" id="SM00355">
    <property type="entry name" value="ZnF_C2H2"/>
    <property type="match status" value="11"/>
</dbReference>
<feature type="domain" description="C2H2-type" evidence="10">
    <location>
        <begin position="314"/>
        <end position="341"/>
    </location>
</feature>
<dbReference type="PANTHER" id="PTHR24404">
    <property type="entry name" value="ZINC FINGER PROTEIN"/>
    <property type="match status" value="1"/>
</dbReference>
<dbReference type="InterPro" id="IPR050589">
    <property type="entry name" value="Ikaros_C2H2-ZF"/>
</dbReference>
<dbReference type="Gene3D" id="3.30.160.60">
    <property type="entry name" value="Classic Zinc Finger"/>
    <property type="match status" value="6"/>
</dbReference>
<comment type="subcellular location">
    <subcellularLocation>
        <location evidence="1">Nucleus</location>
    </subcellularLocation>
</comment>